<comment type="caution">
    <text evidence="1">The sequence shown here is derived from an EMBL/GenBank/DDBJ whole genome shotgun (WGS) entry which is preliminary data.</text>
</comment>
<organism evidence="1 2">
    <name type="scientific">Durusdinium trenchii</name>
    <dbReference type="NCBI Taxonomy" id="1381693"/>
    <lineage>
        <taxon>Eukaryota</taxon>
        <taxon>Sar</taxon>
        <taxon>Alveolata</taxon>
        <taxon>Dinophyceae</taxon>
        <taxon>Suessiales</taxon>
        <taxon>Symbiodiniaceae</taxon>
        <taxon>Durusdinium</taxon>
    </lineage>
</organism>
<proteinExistence type="predicted"/>
<sequence length="141" mass="15568">MAKEWNMMRDLNAPMGGGQEIIEFVADGGLEEMGEAWEFPSETSYGDGDSVRESTDLYSNGNRYEGQWLDDKRPAAQSSAVRRKRVDGSFDRGHGRGLFACAEDRVNWDGSVYDGEFAYGRKDGLGSQRRAAPCSVQPGKS</sequence>
<gene>
    <name evidence="1" type="ORF">SCF082_LOCUS52325</name>
</gene>
<evidence type="ECO:0000313" key="1">
    <source>
        <dbReference type="EMBL" id="CAK9112861.1"/>
    </source>
</evidence>
<evidence type="ECO:0000313" key="2">
    <source>
        <dbReference type="Proteomes" id="UP001642464"/>
    </source>
</evidence>
<reference evidence="1 2" key="1">
    <citation type="submission" date="2024-02" db="EMBL/GenBank/DDBJ databases">
        <authorList>
            <person name="Chen Y."/>
            <person name="Shah S."/>
            <person name="Dougan E. K."/>
            <person name="Thang M."/>
            <person name="Chan C."/>
        </authorList>
    </citation>
    <scope>NUCLEOTIDE SEQUENCE [LARGE SCALE GENOMIC DNA]</scope>
</reference>
<accession>A0ABP0SKN8</accession>
<dbReference type="EMBL" id="CAXAMM010044040">
    <property type="protein sequence ID" value="CAK9112861.1"/>
    <property type="molecule type" value="Genomic_DNA"/>
</dbReference>
<dbReference type="Proteomes" id="UP001642464">
    <property type="component" value="Unassembled WGS sequence"/>
</dbReference>
<protein>
    <submittedName>
        <fullName evidence="1">Radial spoke head 10-like B</fullName>
    </submittedName>
</protein>
<dbReference type="SUPFAM" id="SSF82185">
    <property type="entry name" value="Histone H3 K4-specific methyltransferase SET7/9 N-terminal domain"/>
    <property type="match status" value="1"/>
</dbReference>
<name>A0ABP0SKN8_9DINO</name>
<keyword evidence="2" id="KW-1185">Reference proteome</keyword>